<evidence type="ECO:0000259" key="7">
    <source>
        <dbReference type="Pfam" id="PF07282"/>
    </source>
</evidence>
<dbReference type="PANTHER" id="PTHR30405">
    <property type="entry name" value="TRANSPOSASE"/>
    <property type="match status" value="1"/>
</dbReference>
<dbReference type="InterPro" id="IPR001959">
    <property type="entry name" value="Transposase"/>
</dbReference>
<dbReference type="PANTHER" id="PTHR30405:SF11">
    <property type="entry name" value="RNA-GUIDED DNA ENDONUCLEASE RV2885C-RELATED"/>
    <property type="match status" value="1"/>
</dbReference>
<dbReference type="Pfam" id="PF07282">
    <property type="entry name" value="Cas12f1-like_TNB"/>
    <property type="match status" value="1"/>
</dbReference>
<evidence type="ECO:0000313" key="9">
    <source>
        <dbReference type="Proteomes" id="UP000289482"/>
    </source>
</evidence>
<evidence type="ECO:0000256" key="5">
    <source>
        <dbReference type="ARBA" id="ARBA00023172"/>
    </source>
</evidence>
<dbReference type="RefSeq" id="WP_129248193.1">
    <property type="nucleotide sequence ID" value="NZ_JABZEL010000008.1"/>
</dbReference>
<name>A0A4Q1R447_9ACTN</name>
<dbReference type="InterPro" id="IPR010095">
    <property type="entry name" value="Cas12f1-like_TNB"/>
</dbReference>
<feature type="domain" description="Probable transposase IS891/IS1136/IS1341" evidence="6">
    <location>
        <begin position="179"/>
        <end position="290"/>
    </location>
</feature>
<comment type="similarity">
    <text evidence="2">In the N-terminal section; belongs to the transposase 2 family.</text>
</comment>
<dbReference type="GO" id="GO:0006310">
    <property type="term" value="P:DNA recombination"/>
    <property type="evidence" value="ECO:0007669"/>
    <property type="project" value="UniProtKB-KW"/>
</dbReference>
<keyword evidence="4" id="KW-0238">DNA-binding</keyword>
<organism evidence="8 9">
    <name type="scientific">Streptomyces sioyaensis</name>
    <dbReference type="NCBI Taxonomy" id="67364"/>
    <lineage>
        <taxon>Bacteria</taxon>
        <taxon>Bacillati</taxon>
        <taxon>Actinomycetota</taxon>
        <taxon>Actinomycetes</taxon>
        <taxon>Kitasatosporales</taxon>
        <taxon>Streptomycetaceae</taxon>
        <taxon>Streptomyces</taxon>
    </lineage>
</organism>
<protein>
    <submittedName>
        <fullName evidence="8">Transposase</fullName>
    </submittedName>
</protein>
<evidence type="ECO:0000259" key="6">
    <source>
        <dbReference type="Pfam" id="PF01385"/>
    </source>
</evidence>
<keyword evidence="9" id="KW-1185">Reference proteome</keyword>
<keyword evidence="5" id="KW-0233">DNA recombination</keyword>
<dbReference type="AlphaFoldDB" id="A0A4Q1R447"/>
<dbReference type="NCBIfam" id="NF040570">
    <property type="entry name" value="guided_TnpB"/>
    <property type="match status" value="1"/>
</dbReference>
<dbReference type="GeneID" id="95779349"/>
<dbReference type="GO" id="GO:0032196">
    <property type="term" value="P:transposition"/>
    <property type="evidence" value="ECO:0007669"/>
    <property type="project" value="UniProtKB-KW"/>
</dbReference>
<keyword evidence="3" id="KW-0815">Transposition</keyword>
<dbReference type="GO" id="GO:0003677">
    <property type="term" value="F:DNA binding"/>
    <property type="evidence" value="ECO:0007669"/>
    <property type="project" value="UniProtKB-KW"/>
</dbReference>
<evidence type="ECO:0000256" key="3">
    <source>
        <dbReference type="ARBA" id="ARBA00022578"/>
    </source>
</evidence>
<dbReference type="Proteomes" id="UP000289482">
    <property type="component" value="Unassembled WGS sequence"/>
</dbReference>
<comment type="caution">
    <text evidence="8">The sequence shown here is derived from an EMBL/GenBank/DDBJ whole genome shotgun (WGS) entry which is preliminary data.</text>
</comment>
<feature type="domain" description="Cas12f1-like TNB" evidence="7">
    <location>
        <begin position="322"/>
        <end position="386"/>
    </location>
</feature>
<dbReference type="Pfam" id="PF01385">
    <property type="entry name" value="OrfB_IS605"/>
    <property type="match status" value="1"/>
</dbReference>
<evidence type="ECO:0000256" key="1">
    <source>
        <dbReference type="ARBA" id="ARBA00008761"/>
    </source>
</evidence>
<gene>
    <name evidence="8" type="ORF">EST54_15410</name>
</gene>
<sequence length="399" mass="44499">MRRSYKFLLRPTVGQRGALVAMLTDHCDLYAALQERRDAWRHSSKTTVRYGDQSGQLKEIRAFAPEQARWSFSSQQATLRRLNKAFEAFFRRMKSGDTPGYPRFRSRTRFDTVDFPKDGDGCRWNSTPRDGTTRVRLQGIGHVRVHQHRPIKGRVKTVSVKRQGRKWFVVLSCDDVPLEPLPATGREAGIDMGITHFLTTSDGVHIENPRVLAQATAELAAAQRNLNQFPKRCKAKDRTKKHRQAVRRVANLHAKIRRQRLDHAHKTANFLVHDADVIAHERLDIAGMTRRPKPRRGGAYTFEPNGAAAKAGLNRAILDAGWGVFLTVLAAKAECAGRQLIAVDPRNTSRTCPLCGHVSAQNRDGEGFECTACGFLEHADTIGALNTAIRAGLALCAAA</sequence>
<evidence type="ECO:0000313" key="8">
    <source>
        <dbReference type="EMBL" id="RXS66403.1"/>
    </source>
</evidence>
<evidence type="ECO:0000256" key="2">
    <source>
        <dbReference type="ARBA" id="ARBA00011044"/>
    </source>
</evidence>
<comment type="similarity">
    <text evidence="1">In the C-terminal section; belongs to the transposase 35 family.</text>
</comment>
<proteinExistence type="inferred from homology"/>
<dbReference type="InterPro" id="IPR051399">
    <property type="entry name" value="RNA-guided_DNA_endo/Transpos"/>
</dbReference>
<evidence type="ECO:0000256" key="4">
    <source>
        <dbReference type="ARBA" id="ARBA00023125"/>
    </source>
</evidence>
<dbReference type="EMBL" id="SDIF01000037">
    <property type="protein sequence ID" value="RXS66403.1"/>
    <property type="molecule type" value="Genomic_DNA"/>
</dbReference>
<accession>A0A4Q1R447</accession>
<reference evidence="8 9" key="1">
    <citation type="submission" date="2019-01" db="EMBL/GenBank/DDBJ databases">
        <title>Draft genome sequences of the type strain Streptomyces sioyaensis DSM 40032 and its novel strain, TM32, a thermotolerant antibiotics-producing actinobacterium.</title>
        <authorList>
            <person name="Nakaew N."/>
            <person name="Lumyong S."/>
            <person name="Sloan W.T."/>
            <person name="Sungthong R."/>
        </authorList>
    </citation>
    <scope>NUCLEOTIDE SEQUENCE [LARGE SCALE GENOMIC DNA]</scope>
    <source>
        <strain evidence="8 9">DSM 40032</strain>
    </source>
</reference>